<dbReference type="GO" id="GO:0004386">
    <property type="term" value="F:helicase activity"/>
    <property type="evidence" value="ECO:0007669"/>
    <property type="project" value="UniProtKB-KW"/>
</dbReference>
<accession>A0A1X7P7B9</accession>
<dbReference type="AlphaFoldDB" id="A0A1X7P7B9"/>
<dbReference type="InterPro" id="IPR021202">
    <property type="entry name" value="Rv3654c-like"/>
</dbReference>
<keyword evidence="4" id="KW-0347">Helicase</keyword>
<keyword evidence="4" id="KW-0067">ATP-binding</keyword>
<keyword evidence="4" id="KW-0378">Hydrolase</keyword>
<keyword evidence="4" id="KW-0547">Nucleotide-binding</keyword>
<feature type="transmembrane region" description="Helical" evidence="2">
    <location>
        <begin position="12"/>
        <end position="33"/>
    </location>
</feature>
<dbReference type="NCBIfam" id="TIGR03816">
    <property type="entry name" value="tadE_like_DECH"/>
    <property type="match status" value="1"/>
</dbReference>
<dbReference type="RefSeq" id="WP_244274909.1">
    <property type="nucleotide sequence ID" value="NZ_FXBM01000002.1"/>
</dbReference>
<feature type="domain" description="Putative Flp pilus-assembly TadG-like N-terminal" evidence="3">
    <location>
        <begin position="12"/>
        <end position="58"/>
    </location>
</feature>
<feature type="region of interest" description="Disordered" evidence="1">
    <location>
        <begin position="108"/>
        <end position="132"/>
    </location>
</feature>
<name>A0A1X7P7B9_9MICO</name>
<dbReference type="Pfam" id="PF13400">
    <property type="entry name" value="Tad"/>
    <property type="match status" value="1"/>
</dbReference>
<reference evidence="5" key="1">
    <citation type="submission" date="2017-04" db="EMBL/GenBank/DDBJ databases">
        <authorList>
            <person name="Varghese N."/>
            <person name="Submissions S."/>
        </authorList>
    </citation>
    <scope>NUCLEOTIDE SEQUENCE [LARGE SCALE GENOMIC DNA]</scope>
    <source>
        <strain evidence="5">VKM Ac-2121</strain>
    </source>
</reference>
<keyword evidence="2" id="KW-0472">Membrane</keyword>
<organism evidence="4 5">
    <name type="scientific">Rathayibacter oskolensis</name>
    <dbReference type="NCBI Taxonomy" id="1891671"/>
    <lineage>
        <taxon>Bacteria</taxon>
        <taxon>Bacillati</taxon>
        <taxon>Actinomycetota</taxon>
        <taxon>Actinomycetes</taxon>
        <taxon>Micrococcales</taxon>
        <taxon>Microbacteriaceae</taxon>
        <taxon>Rathayibacter</taxon>
    </lineage>
</organism>
<evidence type="ECO:0000259" key="3">
    <source>
        <dbReference type="Pfam" id="PF13400"/>
    </source>
</evidence>
<dbReference type="InterPro" id="IPR028087">
    <property type="entry name" value="Tad_N"/>
</dbReference>
<keyword evidence="2" id="KW-0812">Transmembrane</keyword>
<evidence type="ECO:0000313" key="4">
    <source>
        <dbReference type="EMBL" id="SMH46182.1"/>
    </source>
</evidence>
<protein>
    <submittedName>
        <fullName evidence="4">Helicase/secretion neighborhood TadE-like protein</fullName>
    </submittedName>
</protein>
<keyword evidence="5" id="KW-1185">Reference proteome</keyword>
<dbReference type="Proteomes" id="UP000193711">
    <property type="component" value="Unassembled WGS sequence"/>
</dbReference>
<dbReference type="STRING" id="1891671.SAMN06295885_2697"/>
<sequence>MIGVGTRESERGSASIVAVGVVAGTVLVTAAVLSGCGAVVGHQRAVAAADAAALAAADTASGLVSGEPCAAASGIATAGGAELTECALDAGIATVEVVVALGPLALPARSRAGPPPGEGTTAPADQSELSRW</sequence>
<evidence type="ECO:0000256" key="1">
    <source>
        <dbReference type="SAM" id="MobiDB-lite"/>
    </source>
</evidence>
<keyword evidence="2" id="KW-1133">Transmembrane helix</keyword>
<evidence type="ECO:0000256" key="2">
    <source>
        <dbReference type="SAM" id="Phobius"/>
    </source>
</evidence>
<proteinExistence type="predicted"/>
<gene>
    <name evidence="4" type="ORF">SAMN06295885_2697</name>
</gene>
<dbReference type="EMBL" id="FXBM01000002">
    <property type="protein sequence ID" value="SMH46182.1"/>
    <property type="molecule type" value="Genomic_DNA"/>
</dbReference>
<evidence type="ECO:0000313" key="5">
    <source>
        <dbReference type="Proteomes" id="UP000193711"/>
    </source>
</evidence>